<dbReference type="Pfam" id="PF00583">
    <property type="entry name" value="Acetyltransf_1"/>
    <property type="match status" value="1"/>
</dbReference>
<feature type="domain" description="N-acetyltransferase" evidence="1">
    <location>
        <begin position="60"/>
        <end position="200"/>
    </location>
</feature>
<dbReference type="InterPro" id="IPR000182">
    <property type="entry name" value="GNAT_dom"/>
</dbReference>
<dbReference type="VEuPathDB" id="FungiDB:CCM_00152"/>
<proteinExistence type="predicted"/>
<dbReference type="AlphaFoldDB" id="A0A2H4SJS2"/>
<protein>
    <submittedName>
        <fullName evidence="2">Streptothricin-acetyltransferase</fullName>
    </submittedName>
</protein>
<dbReference type="Gene3D" id="3.40.630.30">
    <property type="match status" value="1"/>
</dbReference>
<evidence type="ECO:0000313" key="3">
    <source>
        <dbReference type="Proteomes" id="UP000323067"/>
    </source>
</evidence>
<accession>A0A2H4SJS2</accession>
<dbReference type="EMBL" id="CP023324">
    <property type="protein sequence ID" value="ATY63355.1"/>
    <property type="molecule type" value="Genomic_DNA"/>
</dbReference>
<gene>
    <name evidence="2" type="ORF">A9K55_007455</name>
</gene>
<organism evidence="2 3">
    <name type="scientific">Cordyceps militaris</name>
    <name type="common">Caterpillar fungus</name>
    <name type="synonym">Clavaria militaris</name>
    <dbReference type="NCBI Taxonomy" id="73501"/>
    <lineage>
        <taxon>Eukaryota</taxon>
        <taxon>Fungi</taxon>
        <taxon>Dikarya</taxon>
        <taxon>Ascomycota</taxon>
        <taxon>Pezizomycotina</taxon>
        <taxon>Sordariomycetes</taxon>
        <taxon>Hypocreomycetidae</taxon>
        <taxon>Hypocreales</taxon>
        <taxon>Cordycipitaceae</taxon>
        <taxon>Cordyceps</taxon>
    </lineage>
</organism>
<dbReference type="Proteomes" id="UP000323067">
    <property type="component" value="Chromosome vii"/>
</dbReference>
<dbReference type="SUPFAM" id="SSF55729">
    <property type="entry name" value="Acyl-CoA N-acyltransferases (Nat)"/>
    <property type="match status" value="1"/>
</dbReference>
<dbReference type="PROSITE" id="PS51186">
    <property type="entry name" value="GNAT"/>
    <property type="match status" value="1"/>
</dbReference>
<sequence length="209" mass="22996">MDGGCLSAQFLSNTEPPSDYSILDSVTTMSGLKLERVNQLTQKDIAGLDFSFTIRAEVAKPISQLENDLPFQTRPIPERVKDFGFDEEQVQGGDGLNKAIFVLRAEDGRVYGYAVASKNWNRMVVLDFIGLDASVRGGGNALRLLDAVKAWTREIGLGAVRIEGQSNNVAACRFYKKAGMVFGGYDEYLYSAIPESRGEIAVFFYALLD</sequence>
<name>A0A2H4SJS2_CORMI</name>
<dbReference type="OrthoDB" id="9975416at2759"/>
<reference evidence="2 3" key="1">
    <citation type="journal article" date="2017" name="BMC Genomics">
        <title>Chromosome level assembly and secondary metabolite potential of the parasitic fungus Cordyceps militaris.</title>
        <authorList>
            <person name="Kramer G.J."/>
            <person name="Nodwell J.R."/>
        </authorList>
    </citation>
    <scope>NUCLEOTIDE SEQUENCE [LARGE SCALE GENOMIC DNA]</scope>
    <source>
        <strain evidence="2 3">ATCC 34164</strain>
    </source>
</reference>
<evidence type="ECO:0000313" key="2">
    <source>
        <dbReference type="EMBL" id="ATY63355.1"/>
    </source>
</evidence>
<evidence type="ECO:0000259" key="1">
    <source>
        <dbReference type="PROSITE" id="PS51186"/>
    </source>
</evidence>
<dbReference type="GO" id="GO:0016747">
    <property type="term" value="F:acyltransferase activity, transferring groups other than amino-acyl groups"/>
    <property type="evidence" value="ECO:0007669"/>
    <property type="project" value="InterPro"/>
</dbReference>
<dbReference type="VEuPathDB" id="FungiDB:A9K55_007455"/>
<keyword evidence="2" id="KW-0808">Transferase</keyword>
<dbReference type="InterPro" id="IPR016181">
    <property type="entry name" value="Acyl_CoA_acyltransferase"/>
</dbReference>